<dbReference type="CDD" id="cd10002">
    <property type="entry name" value="HDAC10_HDAC6-dom1"/>
    <property type="match status" value="1"/>
</dbReference>
<dbReference type="GO" id="GO:0045271">
    <property type="term" value="C:respiratory chain complex I"/>
    <property type="evidence" value="ECO:0007669"/>
    <property type="project" value="InterPro"/>
</dbReference>
<dbReference type="PANTHER" id="PTHR10625">
    <property type="entry name" value="HISTONE DEACETYLASE HDAC1-RELATED"/>
    <property type="match status" value="1"/>
</dbReference>
<dbReference type="GO" id="GO:0040029">
    <property type="term" value="P:epigenetic regulation of gene expression"/>
    <property type="evidence" value="ECO:0007669"/>
    <property type="project" value="TreeGrafter"/>
</dbReference>
<evidence type="ECO:0000313" key="4">
    <source>
        <dbReference type="Proteomes" id="UP000663860"/>
    </source>
</evidence>
<feature type="domain" description="Histone deacetylase" evidence="2">
    <location>
        <begin position="28"/>
        <end position="324"/>
    </location>
</feature>
<sequence length="940" mass="107327">MSTKANAITGYTYADLMLKHECPWAKDHHESPRRLSSILDRCRELNLFDRCLFVKSTPANDNDILLYHNESLLKKLSKAPVQNIEQLKQFCQEYEDVYMNEYTFDAAKLAVGGSLNLLDSIMTNQCRNGFALVRPPGHHASKNEINGFCLFNNVVITAKAAIEKYNAQRVLILDWDVHHGQGTQYAFYDTNKVLYISTHRYEHGAYWPQLAESDFDHIGEGDGRGFNVNIPLNKTGLKNADYMYIFFNIILPIAYEYDPDLVLVSAGYDVALGCPEGEMKVTPDTFAHLTHYLKGLANGKVMVLLEGGYCIDTLAESAAWTLRSLLGDPCSPLQACANPDLTVKKTVACCKNVLKDYWQSLRIDLTEKSQVWIEEALHKRSLNELATNENRPKQYDLTPTLIIDRTEEQSKKLQQNIKRAIELAPHQKPLERGPTLLVYDELMRKFSVGNHCERPGRIVAIWKGLKSRGLDQRCTMIPSRHATKDEILLVHTNRFYDDLETTKTQTKKELQKREGVSRSVDYTNEVFDNALLAAGSCLNMVDAIMTDKGRNGFAIIRPPGHHAHSGMDYGFCYFNNVAICARYLQKNYNLQRILIVDFDYHMGDGVKDVFYEDPGSLNELATNENRPKQYDLTPTLIIDRTEEQSKKLQQNIKRAIELAPHQKPLERGATLLVYDELMRKFSVGNHCERPGRIVAIWKGLKSRGLDQRCTMIPSRHATKDEILLVHTNRFYDDLETTKTQTKKELQKREGVSRSVDYTNEVFDNALLAAGSCLNMVDAIMTDKGRNGFAIIRPPGHHAHSGMDYGFCYFNNVAICARYLQKNYNLQRILIVDFDYHMGDGVKTQGRSRWVQYADRVGLDYDASQVPPEWHRWLQYITDDPPTTTPLKKYPWMIDHIENRTGTSQIYVPYTTVPPKTQSWQPPTPSTTITQNISSTKSQLQ</sequence>
<dbReference type="EMBL" id="CAJNOE010000214">
    <property type="protein sequence ID" value="CAF1055421.1"/>
    <property type="molecule type" value="Genomic_DNA"/>
</dbReference>
<evidence type="ECO:0000259" key="2">
    <source>
        <dbReference type="Pfam" id="PF00850"/>
    </source>
</evidence>
<dbReference type="SUPFAM" id="SSF52768">
    <property type="entry name" value="Arginase/deacetylase"/>
    <property type="match status" value="3"/>
</dbReference>
<reference evidence="3" key="1">
    <citation type="submission" date="2021-02" db="EMBL/GenBank/DDBJ databases">
        <authorList>
            <person name="Nowell W R."/>
        </authorList>
    </citation>
    <scope>NUCLEOTIDE SEQUENCE</scope>
</reference>
<feature type="domain" description="Histone deacetylase" evidence="2">
    <location>
        <begin position="451"/>
        <end position="615"/>
    </location>
</feature>
<feature type="domain" description="Histone deacetylase" evidence="2">
    <location>
        <begin position="686"/>
        <end position="842"/>
    </location>
</feature>
<feature type="region of interest" description="Disordered" evidence="1">
    <location>
        <begin position="913"/>
        <end position="940"/>
    </location>
</feature>
<dbReference type="InterPro" id="IPR000286">
    <property type="entry name" value="HDACs"/>
</dbReference>
<protein>
    <recommendedName>
        <fullName evidence="2">Histone deacetylase domain-containing protein</fullName>
    </recommendedName>
</protein>
<name>A0A814KQU1_9BILA</name>
<dbReference type="PRINTS" id="PR01270">
    <property type="entry name" value="HDASUPER"/>
</dbReference>
<organism evidence="3 4">
    <name type="scientific">Adineta steineri</name>
    <dbReference type="NCBI Taxonomy" id="433720"/>
    <lineage>
        <taxon>Eukaryota</taxon>
        <taxon>Metazoa</taxon>
        <taxon>Spiralia</taxon>
        <taxon>Gnathifera</taxon>
        <taxon>Rotifera</taxon>
        <taxon>Eurotatoria</taxon>
        <taxon>Bdelloidea</taxon>
        <taxon>Adinetida</taxon>
        <taxon>Adinetidae</taxon>
        <taxon>Adineta</taxon>
    </lineage>
</organism>
<comment type="caution">
    <text evidence="3">The sequence shown here is derived from an EMBL/GenBank/DDBJ whole genome shotgun (WGS) entry which is preliminary data.</text>
</comment>
<gene>
    <name evidence="3" type="ORF">IZO911_LOCUS20569</name>
</gene>
<dbReference type="Gene3D" id="3.40.800.20">
    <property type="entry name" value="Histone deacetylase domain"/>
    <property type="match status" value="3"/>
</dbReference>
<dbReference type="InterPro" id="IPR037138">
    <property type="entry name" value="His_deacetylse_dom_sf"/>
</dbReference>
<dbReference type="Pfam" id="PF00850">
    <property type="entry name" value="Hist_deacetyl"/>
    <property type="match status" value="3"/>
</dbReference>
<evidence type="ECO:0000313" key="3">
    <source>
        <dbReference type="EMBL" id="CAF1055421.1"/>
    </source>
</evidence>
<dbReference type="InterPro" id="IPR023696">
    <property type="entry name" value="Ureohydrolase_dom_sf"/>
</dbReference>
<proteinExistence type="predicted"/>
<dbReference type="Proteomes" id="UP000663860">
    <property type="component" value="Unassembled WGS sequence"/>
</dbReference>
<dbReference type="GO" id="GO:0000118">
    <property type="term" value="C:histone deacetylase complex"/>
    <property type="evidence" value="ECO:0007669"/>
    <property type="project" value="TreeGrafter"/>
</dbReference>
<dbReference type="PANTHER" id="PTHR10625:SF38">
    <property type="entry name" value="HISTONE DEACETYLASE 6, ISOFORM G"/>
    <property type="match status" value="1"/>
</dbReference>
<dbReference type="GO" id="GO:0004407">
    <property type="term" value="F:histone deacetylase activity"/>
    <property type="evidence" value="ECO:0007669"/>
    <property type="project" value="TreeGrafter"/>
</dbReference>
<dbReference type="AlphaFoldDB" id="A0A814KQU1"/>
<dbReference type="InterPro" id="IPR023801">
    <property type="entry name" value="His_deacetylse_dom"/>
</dbReference>
<evidence type="ECO:0000256" key="1">
    <source>
        <dbReference type="SAM" id="MobiDB-lite"/>
    </source>
</evidence>
<accession>A0A814KQU1</accession>